<dbReference type="Gene3D" id="3.40.50.10540">
    <property type="entry name" value="Crotonobetainyl-coa:carnitine coa-transferase, domain 1"/>
    <property type="match status" value="1"/>
</dbReference>
<dbReference type="Gene3D" id="3.30.1540.10">
    <property type="entry name" value="formyl-coa transferase, domain 3"/>
    <property type="match status" value="1"/>
</dbReference>
<protein>
    <submittedName>
        <fullName evidence="2">CoA-transferase III family protein</fullName>
    </submittedName>
</protein>
<evidence type="ECO:0000313" key="3">
    <source>
        <dbReference type="Proteomes" id="UP000030475"/>
    </source>
</evidence>
<organism evidence="2 3">
    <name type="scientific">Burkholderia pseudomallei</name>
    <name type="common">Pseudomonas pseudomallei</name>
    <dbReference type="NCBI Taxonomy" id="28450"/>
    <lineage>
        <taxon>Bacteria</taxon>
        <taxon>Pseudomonadati</taxon>
        <taxon>Pseudomonadota</taxon>
        <taxon>Betaproteobacteria</taxon>
        <taxon>Burkholderiales</taxon>
        <taxon>Burkholderiaceae</taxon>
        <taxon>Burkholderia</taxon>
        <taxon>pseudomallei group</taxon>
    </lineage>
</organism>
<dbReference type="InterPro" id="IPR003673">
    <property type="entry name" value="CoA-Trfase_fam_III"/>
</dbReference>
<keyword evidence="1" id="KW-0808">Transferase</keyword>
<dbReference type="GO" id="GO:0008410">
    <property type="term" value="F:CoA-transferase activity"/>
    <property type="evidence" value="ECO:0007669"/>
    <property type="project" value="TreeGrafter"/>
</dbReference>
<dbReference type="OrthoDB" id="5294844at2"/>
<dbReference type="InterPro" id="IPR044855">
    <property type="entry name" value="CoA-Trfase_III_dom3_sf"/>
</dbReference>
<dbReference type="RefSeq" id="WP_004523829.1">
    <property type="nucleotide sequence ID" value="NZ_CM121436.1"/>
</dbReference>
<proteinExistence type="predicted"/>
<dbReference type="SUPFAM" id="SSF89796">
    <property type="entry name" value="CoA-transferase family III (CaiB/BaiF)"/>
    <property type="match status" value="1"/>
</dbReference>
<sequence length="395" mass="42566">MTSLAGLKVIDLSRVLGGPYCTQLLADHGATVIKVEPPQGDETRAWGPPFEDDTASYFIGVNRNKLGMALDLSMPEAREVLLDLLADADILVENFKPGTLEKWGLGYDMLATRFERLIHCRVSGFGGTGPLGGLPGYDAVVQAMCGLMSVNGEVGAQSLRVGVPVIDIVTGMNAVIAILLALNERVHSGRGQLVEATLYDSGVSLMHPHLPNYYLSGRASGRTGNAHPNICPYDLFPTATSPVFLAVGNDAQFARFADTIDAGWLATDIRFLTNASRLKHRDALRAEIVRLLAERDGEHLAQVLMQRGVPCGPVLDTASVAAHPHTKHRQMTVRIGHYTGTATPVKLTRTEATYRSAPPAFAEHAREILEGLGYGESKIAWLLDSGAVPVDLQER</sequence>
<accession>A0A095QNR0</accession>
<dbReference type="InterPro" id="IPR023606">
    <property type="entry name" value="CoA-Trfase_III_dom_1_sf"/>
</dbReference>
<evidence type="ECO:0000313" key="2">
    <source>
        <dbReference type="EMBL" id="KGX10720.1"/>
    </source>
</evidence>
<dbReference type="Pfam" id="PF02515">
    <property type="entry name" value="CoA_transf_3"/>
    <property type="match status" value="1"/>
</dbReference>
<evidence type="ECO:0000256" key="1">
    <source>
        <dbReference type="ARBA" id="ARBA00022679"/>
    </source>
</evidence>
<gene>
    <name evidence="2" type="ORF">Y036_4297</name>
</gene>
<reference evidence="2 3" key="1">
    <citation type="submission" date="2014-08" db="EMBL/GenBank/DDBJ databases">
        <authorList>
            <person name="Bunnell A."/>
            <person name="Chain P.S."/>
            <person name="Chertkov O."/>
            <person name="Currie B.J."/>
            <person name="Daligault H.E."/>
            <person name="Davenport K.W."/>
            <person name="Davis C."/>
            <person name="Gleasner C.D."/>
            <person name="Johnson S.L."/>
            <person name="Kaestli M."/>
            <person name="Koren S."/>
            <person name="Kunde Y.A."/>
            <person name="Mayo M."/>
            <person name="McMurry K.K."/>
            <person name="Price E.P."/>
            <person name="Reitenga K.G."/>
            <person name="Robison R."/>
            <person name="Rosovitz M.J."/>
            <person name="Sarovich D.S."/>
            <person name="Teshima H."/>
        </authorList>
    </citation>
    <scope>NUCLEOTIDE SEQUENCE [LARGE SCALE GENOMIC DNA]</scope>
    <source>
        <strain evidence="2 3">MSHR44</strain>
    </source>
</reference>
<comment type="caution">
    <text evidence="2">The sequence shown here is derived from an EMBL/GenBank/DDBJ whole genome shotgun (WGS) entry which is preliminary data.</text>
</comment>
<dbReference type="InterPro" id="IPR050483">
    <property type="entry name" value="CoA-transferase_III_domain"/>
</dbReference>
<dbReference type="EMBL" id="JQIM01000009">
    <property type="protein sequence ID" value="KGX10720.1"/>
    <property type="molecule type" value="Genomic_DNA"/>
</dbReference>
<name>A0A095QNR0_BURPE</name>
<dbReference type="Proteomes" id="UP000030475">
    <property type="component" value="Unassembled WGS sequence"/>
</dbReference>
<dbReference type="AlphaFoldDB" id="A0A095QNR0"/>
<dbReference type="PANTHER" id="PTHR48207">
    <property type="entry name" value="SUCCINATE--HYDROXYMETHYLGLUTARATE COA-TRANSFERASE"/>
    <property type="match status" value="1"/>
</dbReference>
<dbReference type="PANTHER" id="PTHR48207:SF3">
    <property type="entry name" value="SUCCINATE--HYDROXYMETHYLGLUTARATE COA-TRANSFERASE"/>
    <property type="match status" value="1"/>
</dbReference>